<dbReference type="InterPro" id="IPR036645">
    <property type="entry name" value="Elafin-like_sf"/>
</dbReference>
<comment type="caution">
    <text evidence="3">The sequence shown here is derived from an EMBL/GenBank/DDBJ whole genome shotgun (WGS) entry which is preliminary data.</text>
</comment>
<keyword evidence="4" id="KW-1185">Reference proteome</keyword>
<feature type="compositionally biased region" description="Acidic residues" evidence="1">
    <location>
        <begin position="127"/>
        <end position="143"/>
    </location>
</feature>
<dbReference type="Gene3D" id="4.10.75.10">
    <property type="entry name" value="Elafin-like"/>
    <property type="match status" value="1"/>
</dbReference>
<feature type="compositionally biased region" description="Basic and acidic residues" evidence="1">
    <location>
        <begin position="169"/>
        <end position="189"/>
    </location>
</feature>
<evidence type="ECO:0000313" key="3">
    <source>
        <dbReference type="EMBL" id="KAJ1121927.1"/>
    </source>
</evidence>
<evidence type="ECO:0000259" key="2">
    <source>
        <dbReference type="Pfam" id="PF00095"/>
    </source>
</evidence>
<dbReference type="Proteomes" id="UP001066276">
    <property type="component" value="Chromosome 7"/>
</dbReference>
<evidence type="ECO:0000256" key="1">
    <source>
        <dbReference type="SAM" id="MobiDB-lite"/>
    </source>
</evidence>
<gene>
    <name evidence="3" type="ORF">NDU88_000435</name>
</gene>
<proteinExistence type="predicted"/>
<protein>
    <recommendedName>
        <fullName evidence="2">WAP domain-containing protein</fullName>
    </recommendedName>
</protein>
<feature type="compositionally biased region" description="Basic and acidic residues" evidence="1">
    <location>
        <begin position="46"/>
        <end position="58"/>
    </location>
</feature>
<dbReference type="EMBL" id="JANPWB010000011">
    <property type="protein sequence ID" value="KAJ1121927.1"/>
    <property type="molecule type" value="Genomic_DNA"/>
</dbReference>
<sequence length="251" mass="28029">MCFGDYIQKHGQKFENFKNKSPVETSEREALQHQNLQQSKEGPNPYRDKKPCPKPDFSKLKNCSIDWDCDGEDKCCSTKVGMRCTKAIFEEEGKVDTSENHRAAETEKEQQEKGAEQKLKPKRDHSEEEEDNSEESESEEGSEGEQGHEGKREKRSEKENLGGKGKGNANEKGKGEGKGKGREGVEGHGKGKGKGYKSERCSSLFVWSLVIPYRAVVVTEQAEIPSPRATFNGACMCMPLYINVIQFAVSA</sequence>
<name>A0AAV7P3R1_PLEWA</name>
<evidence type="ECO:0000313" key="4">
    <source>
        <dbReference type="Proteomes" id="UP001066276"/>
    </source>
</evidence>
<organism evidence="3 4">
    <name type="scientific">Pleurodeles waltl</name>
    <name type="common">Iberian ribbed newt</name>
    <dbReference type="NCBI Taxonomy" id="8319"/>
    <lineage>
        <taxon>Eukaryota</taxon>
        <taxon>Metazoa</taxon>
        <taxon>Chordata</taxon>
        <taxon>Craniata</taxon>
        <taxon>Vertebrata</taxon>
        <taxon>Euteleostomi</taxon>
        <taxon>Amphibia</taxon>
        <taxon>Batrachia</taxon>
        <taxon>Caudata</taxon>
        <taxon>Salamandroidea</taxon>
        <taxon>Salamandridae</taxon>
        <taxon>Pleurodelinae</taxon>
        <taxon>Pleurodeles</taxon>
    </lineage>
</organism>
<feature type="compositionally biased region" description="Basic and acidic residues" evidence="1">
    <location>
        <begin position="89"/>
        <end position="119"/>
    </location>
</feature>
<dbReference type="InterPro" id="IPR008197">
    <property type="entry name" value="WAP_dom"/>
</dbReference>
<accession>A0AAV7P3R1</accession>
<dbReference type="Pfam" id="PF00095">
    <property type="entry name" value="WAP"/>
    <property type="match status" value="1"/>
</dbReference>
<dbReference type="GO" id="GO:0030414">
    <property type="term" value="F:peptidase inhibitor activity"/>
    <property type="evidence" value="ECO:0007669"/>
    <property type="project" value="InterPro"/>
</dbReference>
<feature type="compositionally biased region" description="Polar residues" evidence="1">
    <location>
        <begin position="32"/>
        <end position="41"/>
    </location>
</feature>
<dbReference type="AlphaFoldDB" id="A0AAV7P3R1"/>
<feature type="compositionally biased region" description="Basic and acidic residues" evidence="1">
    <location>
        <begin position="145"/>
        <end position="161"/>
    </location>
</feature>
<feature type="region of interest" description="Disordered" evidence="1">
    <location>
        <begin position="89"/>
        <end position="195"/>
    </location>
</feature>
<feature type="domain" description="WAP" evidence="2">
    <location>
        <begin position="52"/>
        <end position="86"/>
    </location>
</feature>
<reference evidence="3" key="1">
    <citation type="journal article" date="2022" name="bioRxiv">
        <title>Sequencing and chromosome-scale assembly of the giantPleurodeles waltlgenome.</title>
        <authorList>
            <person name="Brown T."/>
            <person name="Elewa A."/>
            <person name="Iarovenko S."/>
            <person name="Subramanian E."/>
            <person name="Araus A.J."/>
            <person name="Petzold A."/>
            <person name="Susuki M."/>
            <person name="Suzuki K.-i.T."/>
            <person name="Hayashi T."/>
            <person name="Toyoda A."/>
            <person name="Oliveira C."/>
            <person name="Osipova E."/>
            <person name="Leigh N.D."/>
            <person name="Simon A."/>
            <person name="Yun M.H."/>
        </authorList>
    </citation>
    <scope>NUCLEOTIDE SEQUENCE</scope>
    <source>
        <strain evidence="3">20211129_DDA</strain>
        <tissue evidence="3">Liver</tissue>
    </source>
</reference>
<feature type="region of interest" description="Disordered" evidence="1">
    <location>
        <begin position="17"/>
        <end position="58"/>
    </location>
</feature>
<dbReference type="SUPFAM" id="SSF57256">
    <property type="entry name" value="Elafin-like"/>
    <property type="match status" value="1"/>
</dbReference>
<dbReference type="GO" id="GO:0005576">
    <property type="term" value="C:extracellular region"/>
    <property type="evidence" value="ECO:0007669"/>
    <property type="project" value="InterPro"/>
</dbReference>